<dbReference type="AlphaFoldDB" id="A0A4Q4STM8"/>
<accession>A0A4Q4STM8</accession>
<name>A0A4Q4STM8_9PEZI</name>
<proteinExistence type="predicted"/>
<comment type="caution">
    <text evidence="1">The sequence shown here is derived from an EMBL/GenBank/DDBJ whole genome shotgun (WGS) entry which is preliminary data.</text>
</comment>
<evidence type="ECO:0000313" key="2">
    <source>
        <dbReference type="Proteomes" id="UP000293360"/>
    </source>
</evidence>
<organism evidence="1 2">
    <name type="scientific">Monosporascus ibericus</name>
    <dbReference type="NCBI Taxonomy" id="155417"/>
    <lineage>
        <taxon>Eukaryota</taxon>
        <taxon>Fungi</taxon>
        <taxon>Dikarya</taxon>
        <taxon>Ascomycota</taxon>
        <taxon>Pezizomycotina</taxon>
        <taxon>Sordariomycetes</taxon>
        <taxon>Xylariomycetidae</taxon>
        <taxon>Xylariales</taxon>
        <taxon>Xylariales incertae sedis</taxon>
        <taxon>Monosporascus</taxon>
    </lineage>
</organism>
<sequence length="105" mass="11717">MAQAQQQNEEGRGTRLACFFAGLGLAVNQLGFNVTANALPGGLRPRRHLPPVRLYPPRSVPHGLPQHRRQLLAPRYMVANRRKINVDDPYKGAAGSIYWYGHGFN</sequence>
<evidence type="ECO:0000313" key="1">
    <source>
        <dbReference type="EMBL" id="RYO79890.1"/>
    </source>
</evidence>
<reference evidence="1 2" key="1">
    <citation type="submission" date="2018-06" db="EMBL/GenBank/DDBJ databases">
        <title>Complete Genomes of Monosporascus.</title>
        <authorList>
            <person name="Robinson A.J."/>
            <person name="Natvig D.O."/>
        </authorList>
    </citation>
    <scope>NUCLEOTIDE SEQUENCE [LARGE SCALE GENOMIC DNA]</scope>
    <source>
        <strain evidence="1 2">CBS 110550</strain>
    </source>
</reference>
<gene>
    <name evidence="1" type="ORF">DL764_009964</name>
</gene>
<dbReference type="Proteomes" id="UP000293360">
    <property type="component" value="Unassembled WGS sequence"/>
</dbReference>
<protein>
    <submittedName>
        <fullName evidence="1">Uncharacterized protein</fullName>
    </submittedName>
</protein>
<dbReference type="EMBL" id="QJNU01001083">
    <property type="protein sequence ID" value="RYO79890.1"/>
    <property type="molecule type" value="Genomic_DNA"/>
</dbReference>
<dbReference type="OrthoDB" id="4767043at2759"/>
<keyword evidence="2" id="KW-1185">Reference proteome</keyword>